<dbReference type="PANTHER" id="PTHR23513:SF6">
    <property type="entry name" value="MAJOR FACILITATOR SUPERFAMILY ASSOCIATED DOMAIN-CONTAINING PROTEIN"/>
    <property type="match status" value="1"/>
</dbReference>
<comment type="subcellular location">
    <subcellularLocation>
        <location evidence="1">Cell membrane</location>
        <topology evidence="1">Multi-pass membrane protein</topology>
    </subcellularLocation>
</comment>
<keyword evidence="4 6" id="KW-1133">Transmembrane helix</keyword>
<dbReference type="RefSeq" id="WP_097653970.1">
    <property type="nucleotide sequence ID" value="NZ_LYXE01000118.1"/>
</dbReference>
<feature type="transmembrane region" description="Helical" evidence="6">
    <location>
        <begin position="88"/>
        <end position="108"/>
    </location>
</feature>
<evidence type="ECO:0000313" key="9">
    <source>
        <dbReference type="Proteomes" id="UP000220922"/>
    </source>
</evidence>
<evidence type="ECO:0000256" key="2">
    <source>
        <dbReference type="ARBA" id="ARBA00022475"/>
    </source>
</evidence>
<feature type="transmembrane region" description="Helical" evidence="6">
    <location>
        <begin position="234"/>
        <end position="258"/>
    </location>
</feature>
<feature type="domain" description="Major facilitator superfamily (MFS) profile" evidence="7">
    <location>
        <begin position="23"/>
        <end position="412"/>
    </location>
</feature>
<feature type="transmembrane region" description="Helical" evidence="6">
    <location>
        <begin position="297"/>
        <end position="316"/>
    </location>
</feature>
<feature type="transmembrane region" description="Helical" evidence="6">
    <location>
        <begin position="161"/>
        <end position="178"/>
    </location>
</feature>
<dbReference type="PROSITE" id="PS50850">
    <property type="entry name" value="MFS"/>
    <property type="match status" value="1"/>
</dbReference>
<protein>
    <recommendedName>
        <fullName evidence="7">Major facilitator superfamily (MFS) profile domain-containing protein</fullName>
    </recommendedName>
</protein>
<dbReference type="Gene3D" id="1.20.1250.20">
    <property type="entry name" value="MFS general substrate transporter like domains"/>
    <property type="match status" value="1"/>
</dbReference>
<feature type="transmembrane region" description="Helical" evidence="6">
    <location>
        <begin position="322"/>
        <end position="347"/>
    </location>
</feature>
<evidence type="ECO:0000256" key="5">
    <source>
        <dbReference type="ARBA" id="ARBA00023136"/>
    </source>
</evidence>
<keyword evidence="2" id="KW-1003">Cell membrane</keyword>
<feature type="transmembrane region" description="Helical" evidence="6">
    <location>
        <begin position="390"/>
        <end position="412"/>
    </location>
</feature>
<feature type="transmembrane region" description="Helical" evidence="6">
    <location>
        <begin position="359"/>
        <end position="384"/>
    </location>
</feature>
<feature type="transmembrane region" description="Helical" evidence="6">
    <location>
        <begin position="61"/>
        <end position="81"/>
    </location>
</feature>
<dbReference type="Proteomes" id="UP000220922">
    <property type="component" value="Unassembled WGS sequence"/>
</dbReference>
<feature type="transmembrane region" description="Helical" evidence="6">
    <location>
        <begin position="27"/>
        <end position="49"/>
    </location>
</feature>
<dbReference type="InterPro" id="IPR036259">
    <property type="entry name" value="MFS_trans_sf"/>
</dbReference>
<gene>
    <name evidence="8" type="ORF">A9Q02_16765</name>
</gene>
<dbReference type="SUPFAM" id="SSF103473">
    <property type="entry name" value="MFS general substrate transporter"/>
    <property type="match status" value="1"/>
</dbReference>
<evidence type="ECO:0000256" key="3">
    <source>
        <dbReference type="ARBA" id="ARBA00022692"/>
    </source>
</evidence>
<evidence type="ECO:0000256" key="6">
    <source>
        <dbReference type="SAM" id="Phobius"/>
    </source>
</evidence>
<organism evidence="8 9">
    <name type="scientific">Candidatus Chloroploca asiatica</name>
    <dbReference type="NCBI Taxonomy" id="1506545"/>
    <lineage>
        <taxon>Bacteria</taxon>
        <taxon>Bacillati</taxon>
        <taxon>Chloroflexota</taxon>
        <taxon>Chloroflexia</taxon>
        <taxon>Chloroflexales</taxon>
        <taxon>Chloroflexineae</taxon>
        <taxon>Oscillochloridaceae</taxon>
        <taxon>Candidatus Chloroploca</taxon>
    </lineage>
</organism>
<dbReference type="PANTHER" id="PTHR23513">
    <property type="entry name" value="INTEGRAL MEMBRANE EFFLUX PROTEIN-RELATED"/>
    <property type="match status" value="1"/>
</dbReference>
<keyword evidence="5 6" id="KW-0472">Membrane</keyword>
<dbReference type="EMBL" id="LYXE01000118">
    <property type="protein sequence ID" value="PDV97932.1"/>
    <property type="molecule type" value="Genomic_DNA"/>
</dbReference>
<dbReference type="InterPro" id="IPR020846">
    <property type="entry name" value="MFS_dom"/>
</dbReference>
<dbReference type="GO" id="GO:0005886">
    <property type="term" value="C:plasma membrane"/>
    <property type="evidence" value="ECO:0007669"/>
    <property type="project" value="UniProtKB-SubCell"/>
</dbReference>
<name>A0A2H3KRT6_9CHLR</name>
<evidence type="ECO:0000313" key="8">
    <source>
        <dbReference type="EMBL" id="PDV97932.1"/>
    </source>
</evidence>
<comment type="caution">
    <text evidence="8">The sequence shown here is derived from an EMBL/GenBank/DDBJ whole genome shotgun (WGS) entry which is preliminary data.</text>
</comment>
<evidence type="ECO:0000259" key="7">
    <source>
        <dbReference type="PROSITE" id="PS50850"/>
    </source>
</evidence>
<dbReference type="AlphaFoldDB" id="A0A2H3KRT6"/>
<dbReference type="GO" id="GO:0022857">
    <property type="term" value="F:transmembrane transporter activity"/>
    <property type="evidence" value="ECO:0007669"/>
    <property type="project" value="InterPro"/>
</dbReference>
<accession>A0A2H3KRT6</accession>
<reference evidence="8 9" key="1">
    <citation type="submission" date="2016-05" db="EMBL/GenBank/DDBJ databases">
        <authorList>
            <person name="Lavstsen T."/>
            <person name="Jespersen J.S."/>
        </authorList>
    </citation>
    <scope>NUCLEOTIDE SEQUENCE [LARGE SCALE GENOMIC DNA]</scope>
    <source>
        <strain evidence="8 9">B7-9</strain>
    </source>
</reference>
<dbReference type="OrthoDB" id="9775268at2"/>
<dbReference type="InterPro" id="IPR011701">
    <property type="entry name" value="MFS"/>
</dbReference>
<keyword evidence="3 6" id="KW-0812">Transmembrane</keyword>
<feature type="transmembrane region" description="Helical" evidence="6">
    <location>
        <begin position="270"/>
        <end position="290"/>
    </location>
</feature>
<keyword evidence="9" id="KW-1185">Reference proteome</keyword>
<feature type="transmembrane region" description="Helical" evidence="6">
    <location>
        <begin position="184"/>
        <end position="203"/>
    </location>
</feature>
<dbReference type="Pfam" id="PF07690">
    <property type="entry name" value="MFS_1"/>
    <property type="match status" value="1"/>
</dbReference>
<feature type="transmembrane region" description="Helical" evidence="6">
    <location>
        <begin position="128"/>
        <end position="149"/>
    </location>
</feature>
<evidence type="ECO:0000256" key="4">
    <source>
        <dbReference type="ARBA" id="ARBA00022989"/>
    </source>
</evidence>
<evidence type="ECO:0000256" key="1">
    <source>
        <dbReference type="ARBA" id="ARBA00004651"/>
    </source>
</evidence>
<sequence>MQAQHDLASSAPDPASSEPWQLRFWSIWLGQALSLTGSALTQFVLLWWITLNTGSTTALSIAGVMALLPQALLGPLGGILADRYSRRMLMIVADVISAACMLGLVWLFQSDQIQLWHLYVMMFIRSSMQAFQAPAAAASTAMLVPTAWLSRVAGLNQMLQGVMTIAAAPLGALLLAFLPFEGALLIDVVTALFGIVPLLVYRIPQAPRNVAQRGGLWTDFLGGAHVIVHNRALLMLYGLVALVVLTIMPTFTLTPLLVKDHFGGGVNQVALMEGLAGIGIIVGGALIAAVPLFKRRIVTILLSFAISCVTVAFTALMPSSLFWLAVFWWTLSGVTFSTGNAPLIALIQSQVPNQLQGRVLSLLSTVMGLAAPLGLGLAALLGAFIGVRGIFIVGGLASATICLLGFALPDLLRIEDQPLRAERTHTANVNLTDRR</sequence>
<proteinExistence type="predicted"/>
<dbReference type="CDD" id="cd06173">
    <property type="entry name" value="MFS_MefA_like"/>
    <property type="match status" value="1"/>
</dbReference>